<dbReference type="InParanoid" id="A0A409Y9D6"/>
<evidence type="ECO:0000256" key="4">
    <source>
        <dbReference type="ARBA" id="ARBA00023024"/>
    </source>
</evidence>
<organism evidence="15 16">
    <name type="scientific">Panaeolus cyanescens</name>
    <dbReference type="NCBI Taxonomy" id="181874"/>
    <lineage>
        <taxon>Eukaryota</taxon>
        <taxon>Fungi</taxon>
        <taxon>Dikarya</taxon>
        <taxon>Basidiomycota</taxon>
        <taxon>Agaricomycotina</taxon>
        <taxon>Agaricomycetes</taxon>
        <taxon>Agaricomycetidae</taxon>
        <taxon>Agaricales</taxon>
        <taxon>Agaricineae</taxon>
        <taxon>Galeropsidaceae</taxon>
        <taxon>Panaeolus</taxon>
    </lineage>
</organism>
<comment type="caution">
    <text evidence="15">The sequence shown here is derived from an EMBL/GenBank/DDBJ whole genome shotgun (WGS) entry which is preliminary data.</text>
</comment>
<feature type="signal peptide" evidence="11">
    <location>
        <begin position="1"/>
        <end position="16"/>
    </location>
</feature>
<dbReference type="PANTHER" id="PTHR47700:SF2">
    <property type="entry name" value="CHITINASE"/>
    <property type="match status" value="1"/>
</dbReference>
<dbReference type="PROSITE" id="PS51910">
    <property type="entry name" value="GH18_2"/>
    <property type="match status" value="1"/>
</dbReference>
<dbReference type="Pfam" id="PF00187">
    <property type="entry name" value="Chitin_bind_1"/>
    <property type="match status" value="1"/>
</dbReference>
<accession>A0A409Y9D6</accession>
<gene>
    <name evidence="15" type="ORF">CVT24_005168</name>
</gene>
<dbReference type="STRING" id="181874.A0A409Y9D6"/>
<evidence type="ECO:0000256" key="3">
    <source>
        <dbReference type="ARBA" id="ARBA00022801"/>
    </source>
</evidence>
<dbReference type="SUPFAM" id="SSF54106">
    <property type="entry name" value="LysM domain"/>
    <property type="match status" value="2"/>
</dbReference>
<keyword evidence="3 9" id="KW-0378">Hydrolase</keyword>
<dbReference type="InterPro" id="IPR001223">
    <property type="entry name" value="Glyco_hydro18_cat"/>
</dbReference>
<evidence type="ECO:0000256" key="6">
    <source>
        <dbReference type="ARBA" id="ARBA00023295"/>
    </source>
</evidence>
<dbReference type="EMBL" id="NHTK01001353">
    <property type="protein sequence ID" value="PPQ99589.1"/>
    <property type="molecule type" value="Genomic_DNA"/>
</dbReference>
<keyword evidence="11" id="KW-0732">Signal</keyword>
<dbReference type="GO" id="GO:0000272">
    <property type="term" value="P:polysaccharide catabolic process"/>
    <property type="evidence" value="ECO:0007669"/>
    <property type="project" value="UniProtKB-KW"/>
</dbReference>
<dbReference type="InterPro" id="IPR011583">
    <property type="entry name" value="Chitinase_II/V-like_cat"/>
</dbReference>
<dbReference type="SMART" id="SM00270">
    <property type="entry name" value="ChtBD1"/>
    <property type="match status" value="1"/>
</dbReference>
<evidence type="ECO:0000259" key="14">
    <source>
        <dbReference type="PROSITE" id="PS51910"/>
    </source>
</evidence>
<dbReference type="InterPro" id="IPR001579">
    <property type="entry name" value="Glyco_hydro_18_chit_AS"/>
</dbReference>
<dbReference type="GO" id="GO:0006032">
    <property type="term" value="P:chitin catabolic process"/>
    <property type="evidence" value="ECO:0007669"/>
    <property type="project" value="UniProtKB-KW"/>
</dbReference>
<feature type="disulfide bond" evidence="8">
    <location>
        <begin position="480"/>
        <end position="484"/>
    </location>
</feature>
<dbReference type="PROSITE" id="PS01095">
    <property type="entry name" value="GH18_1"/>
    <property type="match status" value="1"/>
</dbReference>
<dbReference type="Pfam" id="PF00704">
    <property type="entry name" value="Glyco_hydro_18"/>
    <property type="match status" value="1"/>
</dbReference>
<dbReference type="PROSITE" id="PS51782">
    <property type="entry name" value="LYSM"/>
    <property type="match status" value="2"/>
</dbReference>
<dbReference type="Gene3D" id="3.20.20.80">
    <property type="entry name" value="Glycosidases"/>
    <property type="match status" value="1"/>
</dbReference>
<keyword evidence="5" id="KW-0119">Carbohydrate metabolism</keyword>
<evidence type="ECO:0000256" key="2">
    <source>
        <dbReference type="ARBA" id="ARBA00022669"/>
    </source>
</evidence>
<name>A0A409Y9D6_9AGAR</name>
<evidence type="ECO:0000313" key="15">
    <source>
        <dbReference type="EMBL" id="PPQ99589.1"/>
    </source>
</evidence>
<feature type="disulfide bond" evidence="8">
    <location>
        <begin position="455"/>
        <end position="469"/>
    </location>
</feature>
<evidence type="ECO:0000256" key="10">
    <source>
        <dbReference type="SAM" id="MobiDB-lite"/>
    </source>
</evidence>
<keyword evidence="16" id="KW-1185">Reference proteome</keyword>
<dbReference type="Proteomes" id="UP000284842">
    <property type="component" value="Unassembled WGS sequence"/>
</dbReference>
<comment type="catalytic activity">
    <reaction evidence="1">
        <text>Random endo-hydrolysis of N-acetyl-beta-D-glucosaminide (1-&gt;4)-beta-linkages in chitin and chitodextrins.</text>
        <dbReference type="EC" id="3.2.1.14"/>
    </reaction>
</comment>
<feature type="domain" description="LysM" evidence="13">
    <location>
        <begin position="300"/>
        <end position="345"/>
    </location>
</feature>
<dbReference type="InterPro" id="IPR017853">
    <property type="entry name" value="GH"/>
</dbReference>
<evidence type="ECO:0000256" key="11">
    <source>
        <dbReference type="SAM" id="SignalP"/>
    </source>
</evidence>
<feature type="chain" id="PRO_5019534419" evidence="11">
    <location>
        <begin position="17"/>
        <end position="706"/>
    </location>
</feature>
<dbReference type="Gene3D" id="3.30.60.10">
    <property type="entry name" value="Endochitinase-like"/>
    <property type="match status" value="1"/>
</dbReference>
<dbReference type="OrthoDB" id="73875at2759"/>
<evidence type="ECO:0000256" key="9">
    <source>
        <dbReference type="RuleBase" id="RU000489"/>
    </source>
</evidence>
<dbReference type="SMART" id="SM00636">
    <property type="entry name" value="Glyco_18"/>
    <property type="match status" value="1"/>
</dbReference>
<feature type="disulfide bond" evidence="8">
    <location>
        <begin position="450"/>
        <end position="462"/>
    </location>
</feature>
<dbReference type="GO" id="GO:0008061">
    <property type="term" value="F:chitin binding"/>
    <property type="evidence" value="ECO:0007669"/>
    <property type="project" value="UniProtKB-UniRule"/>
</dbReference>
<dbReference type="Gene3D" id="3.10.350.10">
    <property type="entry name" value="LysM domain"/>
    <property type="match status" value="2"/>
</dbReference>
<dbReference type="InterPro" id="IPR036779">
    <property type="entry name" value="LysM_dom_sf"/>
</dbReference>
<evidence type="ECO:0000256" key="8">
    <source>
        <dbReference type="PROSITE-ProRule" id="PRU00261"/>
    </source>
</evidence>
<feature type="domain" description="LysM" evidence="13">
    <location>
        <begin position="364"/>
        <end position="412"/>
    </location>
</feature>
<dbReference type="InterPro" id="IPR036861">
    <property type="entry name" value="Endochitinase-like_sf"/>
</dbReference>
<feature type="compositionally biased region" description="Low complexity" evidence="10">
    <location>
        <begin position="111"/>
        <end position="126"/>
    </location>
</feature>
<dbReference type="CDD" id="cd00035">
    <property type="entry name" value="ChtBD1"/>
    <property type="match status" value="1"/>
</dbReference>
<comment type="caution">
    <text evidence="8">Lacks conserved residue(s) required for the propagation of feature annotation.</text>
</comment>
<keyword evidence="4" id="KW-0146">Chitin degradation</keyword>
<reference evidence="15 16" key="1">
    <citation type="journal article" date="2018" name="Evol. Lett.">
        <title>Horizontal gene cluster transfer increased hallucinogenic mushroom diversity.</title>
        <authorList>
            <person name="Reynolds H.T."/>
            <person name="Vijayakumar V."/>
            <person name="Gluck-Thaler E."/>
            <person name="Korotkin H.B."/>
            <person name="Matheny P.B."/>
            <person name="Slot J.C."/>
        </authorList>
    </citation>
    <scope>NUCLEOTIDE SEQUENCE [LARGE SCALE GENOMIC DNA]</scope>
    <source>
        <strain evidence="15 16">2629</strain>
    </source>
</reference>
<keyword evidence="8" id="KW-1015">Disulfide bond</keyword>
<sequence length="706" mass="75930">MKPHTLLPLVVASVVAKAPLSNVITNIQDGIAAWKANHRDISPSFFQQCPPSCFELGDDPVNWPTYASFDNLKSCTKSLSVSFPVYSSLDDSSLGIRIRACTKNSPSSFRTTAKPAASASSTASTNTEDHQEAAKIAVTGTASADAHDDIIAAAHSFTSTSSTIAFGSSRNVILGLYSGSNLKDGGVASSLLSRFIDYIEQGASLGDVMVVQLCGSKDRGSDFAFGIAVSTSGNITFVQSTVKQWSAGLCADTPSADAFRDWEDVTFKVPPLTTGLSDVTAGSLSRRSLLNVFQQRADCRTITVVSGDSCGSLASKCGVSATDFTTFNPQSNLCSTLAVGQRVCCSSGSLPDITPKPNSDGTCATYTTQSGDYCAAIAANFGLTTQNIEDFNKNTWNWNGCDKLQLAYTLCVSTGDPPMPAPITDAQCGPQVPGTTRPTGGAALADLNPCPLNACCNIWGFCGTTDDFCTEDKTNNPNYCISHCGRDFVKGSPPAQYIKVGYFEAFNFDRPCLNAYIDWVDWAGLGYTHVHYAFASINPSDFNVNVSAYSDQFEHFKALQGVKRILSFGGWSFSTDLSTYDVLRSALAEDNRIQFRDNVISFINTHGLDGVDFDWEYPGAPDIPGIPPGQQDDGINYLLFLLLVWAELPTEKSLSIAAPASYWYLRGFPAELMGAVVDYIVYMTYDLHGQWDYGSGWANPVIQFCF</sequence>
<proteinExistence type="predicted"/>
<evidence type="ECO:0000256" key="7">
    <source>
        <dbReference type="ARBA" id="ARBA00023326"/>
    </source>
</evidence>
<dbReference type="SMART" id="SM00257">
    <property type="entry name" value="LysM"/>
    <property type="match status" value="2"/>
</dbReference>
<evidence type="ECO:0000256" key="5">
    <source>
        <dbReference type="ARBA" id="ARBA00023277"/>
    </source>
</evidence>
<evidence type="ECO:0000256" key="1">
    <source>
        <dbReference type="ARBA" id="ARBA00000822"/>
    </source>
</evidence>
<keyword evidence="7" id="KW-0624">Polysaccharide degradation</keyword>
<dbReference type="AlphaFoldDB" id="A0A409Y9D6"/>
<dbReference type="Pfam" id="PF01476">
    <property type="entry name" value="LysM"/>
    <property type="match status" value="2"/>
</dbReference>
<evidence type="ECO:0000259" key="13">
    <source>
        <dbReference type="PROSITE" id="PS51782"/>
    </source>
</evidence>
<dbReference type="GO" id="GO:0008843">
    <property type="term" value="F:endochitinase activity"/>
    <property type="evidence" value="ECO:0007669"/>
    <property type="project" value="UniProtKB-EC"/>
</dbReference>
<protein>
    <submittedName>
        <fullName evidence="15">Uncharacterized protein</fullName>
    </submittedName>
</protein>
<dbReference type="SUPFAM" id="SSF51445">
    <property type="entry name" value="(Trans)glycosidases"/>
    <property type="match status" value="1"/>
</dbReference>
<evidence type="ECO:0000259" key="12">
    <source>
        <dbReference type="PROSITE" id="PS50941"/>
    </source>
</evidence>
<dbReference type="CDD" id="cd00118">
    <property type="entry name" value="LysM"/>
    <property type="match status" value="1"/>
</dbReference>
<dbReference type="PROSITE" id="PS50941">
    <property type="entry name" value="CHIT_BIND_I_2"/>
    <property type="match status" value="1"/>
</dbReference>
<feature type="region of interest" description="Disordered" evidence="10">
    <location>
        <begin position="105"/>
        <end position="130"/>
    </location>
</feature>
<feature type="domain" description="Chitin-binding type-1" evidence="12">
    <location>
        <begin position="425"/>
        <end position="486"/>
    </location>
</feature>
<feature type="domain" description="GH18" evidence="14">
    <location>
        <begin position="497"/>
        <end position="706"/>
    </location>
</feature>
<dbReference type="InterPro" id="IPR018392">
    <property type="entry name" value="LysM"/>
</dbReference>
<dbReference type="PANTHER" id="PTHR47700">
    <property type="entry name" value="V CHITINASE, PUTATIVE (AFU_ORTHOLOGUE AFUA_6G13720)-RELATED"/>
    <property type="match status" value="1"/>
</dbReference>
<dbReference type="InterPro" id="IPR001002">
    <property type="entry name" value="Chitin-bd_1"/>
</dbReference>
<dbReference type="SUPFAM" id="SSF57016">
    <property type="entry name" value="Plant lectins/antimicrobial peptides"/>
    <property type="match status" value="1"/>
</dbReference>
<keyword evidence="6 9" id="KW-0326">Glycosidase</keyword>
<evidence type="ECO:0000313" key="16">
    <source>
        <dbReference type="Proteomes" id="UP000284842"/>
    </source>
</evidence>
<keyword evidence="2 8" id="KW-0147">Chitin-binding</keyword>
<dbReference type="InterPro" id="IPR053214">
    <property type="entry name" value="LysM12-like"/>
</dbReference>